<evidence type="ECO:0008006" key="4">
    <source>
        <dbReference type="Google" id="ProtNLM"/>
    </source>
</evidence>
<reference evidence="2 3" key="1">
    <citation type="journal article" date="2016" name="Nat. Commun.">
        <title>Thousands of microbial genomes shed light on interconnected biogeochemical processes in an aquifer system.</title>
        <authorList>
            <person name="Anantharaman K."/>
            <person name="Brown C.T."/>
            <person name="Hug L.A."/>
            <person name="Sharon I."/>
            <person name="Castelle C.J."/>
            <person name="Probst A.J."/>
            <person name="Thomas B.C."/>
            <person name="Singh A."/>
            <person name="Wilkins M.J."/>
            <person name="Karaoz U."/>
            <person name="Brodie E.L."/>
            <person name="Williams K.H."/>
            <person name="Hubbard S.S."/>
            <person name="Banfield J.F."/>
        </authorList>
    </citation>
    <scope>NUCLEOTIDE SEQUENCE [LARGE SCALE GENOMIC DNA]</scope>
</reference>
<organism evidence="2 3">
    <name type="scientific">Candidatus Muproteobacteria bacterium RBG_16_60_9</name>
    <dbReference type="NCBI Taxonomy" id="1817755"/>
    <lineage>
        <taxon>Bacteria</taxon>
        <taxon>Pseudomonadati</taxon>
        <taxon>Pseudomonadota</taxon>
        <taxon>Candidatus Muproteobacteria</taxon>
    </lineage>
</organism>
<keyword evidence="1" id="KW-0732">Signal</keyword>
<gene>
    <name evidence="2" type="ORF">A2W18_05790</name>
</gene>
<dbReference type="Proteomes" id="UP000179076">
    <property type="component" value="Unassembled WGS sequence"/>
</dbReference>
<evidence type="ECO:0000256" key="1">
    <source>
        <dbReference type="SAM" id="SignalP"/>
    </source>
</evidence>
<dbReference type="AlphaFoldDB" id="A0A1F6UXC0"/>
<name>A0A1F6UXC0_9PROT</name>
<protein>
    <recommendedName>
        <fullName evidence="4">YtkA-like domain-containing protein</fullName>
    </recommendedName>
</protein>
<feature type="signal peptide" evidence="1">
    <location>
        <begin position="1"/>
        <end position="19"/>
    </location>
</feature>
<feature type="chain" id="PRO_5009527070" description="YtkA-like domain-containing protein" evidence="1">
    <location>
        <begin position="20"/>
        <end position="133"/>
    </location>
</feature>
<sequence>MKSFFAIALLGIVSSPAWSCDPKLAGDDVVRIESDRHVVALRARPTHIAVSEYFALDVVACAKTGTAPDLLRVDAHMPAHRHGMNYAPKIRATAPGRWEADGLLLHMAGQWEFLVDLRAGGVTDRLTYSYRLD</sequence>
<accession>A0A1F6UXC0</accession>
<dbReference type="EMBL" id="MFSP01000184">
    <property type="protein sequence ID" value="OGI61988.1"/>
    <property type="molecule type" value="Genomic_DNA"/>
</dbReference>
<comment type="caution">
    <text evidence="2">The sequence shown here is derived from an EMBL/GenBank/DDBJ whole genome shotgun (WGS) entry which is preliminary data.</text>
</comment>
<evidence type="ECO:0000313" key="3">
    <source>
        <dbReference type="Proteomes" id="UP000179076"/>
    </source>
</evidence>
<evidence type="ECO:0000313" key="2">
    <source>
        <dbReference type="EMBL" id="OGI61988.1"/>
    </source>
</evidence>
<proteinExistence type="predicted"/>